<reference evidence="1" key="1">
    <citation type="submission" date="2022-07" db="EMBL/GenBank/DDBJ databases">
        <authorList>
            <person name="Macas J."/>
            <person name="Novak P."/>
            <person name="Neumann P."/>
        </authorList>
    </citation>
    <scope>NUCLEOTIDE SEQUENCE</scope>
</reference>
<accession>A0A9P1EDI1</accession>
<dbReference type="Proteomes" id="UP001152484">
    <property type="component" value="Unassembled WGS sequence"/>
</dbReference>
<comment type="caution">
    <text evidence="1">The sequence shown here is derived from an EMBL/GenBank/DDBJ whole genome shotgun (WGS) entry which is preliminary data.</text>
</comment>
<protein>
    <submittedName>
        <fullName evidence="1">Uncharacterized protein</fullName>
    </submittedName>
</protein>
<name>A0A9P1EDI1_CUSEU</name>
<gene>
    <name evidence="1" type="ORF">CEURO_LOCUS14221</name>
</gene>
<evidence type="ECO:0000313" key="2">
    <source>
        <dbReference type="Proteomes" id="UP001152484"/>
    </source>
</evidence>
<sequence>MVRKVAVPARSSVVKLVLRSVSLNRLPIRPLATEALRRLTHDVLVLEAVASSVRGGGDELAASKSMDLVKPVNSCLKLNHPYRYHRDGVATDSFRILLLD</sequence>
<dbReference type="EMBL" id="CAMAPE010000035">
    <property type="protein sequence ID" value="CAH9098274.1"/>
    <property type="molecule type" value="Genomic_DNA"/>
</dbReference>
<organism evidence="1 2">
    <name type="scientific">Cuscuta europaea</name>
    <name type="common">European dodder</name>
    <dbReference type="NCBI Taxonomy" id="41803"/>
    <lineage>
        <taxon>Eukaryota</taxon>
        <taxon>Viridiplantae</taxon>
        <taxon>Streptophyta</taxon>
        <taxon>Embryophyta</taxon>
        <taxon>Tracheophyta</taxon>
        <taxon>Spermatophyta</taxon>
        <taxon>Magnoliopsida</taxon>
        <taxon>eudicotyledons</taxon>
        <taxon>Gunneridae</taxon>
        <taxon>Pentapetalae</taxon>
        <taxon>asterids</taxon>
        <taxon>lamiids</taxon>
        <taxon>Solanales</taxon>
        <taxon>Convolvulaceae</taxon>
        <taxon>Cuscuteae</taxon>
        <taxon>Cuscuta</taxon>
        <taxon>Cuscuta subgen. Cuscuta</taxon>
    </lineage>
</organism>
<proteinExistence type="predicted"/>
<keyword evidence="2" id="KW-1185">Reference proteome</keyword>
<dbReference type="AlphaFoldDB" id="A0A9P1EDI1"/>
<evidence type="ECO:0000313" key="1">
    <source>
        <dbReference type="EMBL" id="CAH9098274.1"/>
    </source>
</evidence>